<feature type="transmembrane region" description="Helical" evidence="1">
    <location>
        <begin position="26"/>
        <end position="44"/>
    </location>
</feature>
<evidence type="ECO:0000256" key="1">
    <source>
        <dbReference type="SAM" id="Phobius"/>
    </source>
</evidence>
<keyword evidence="3" id="KW-1185">Reference proteome</keyword>
<dbReference type="PANTHER" id="PTHR28026">
    <property type="entry name" value="DUF962 DOMAIN PROTEIN (AFU_ORTHOLOGUE AFUA_8G05310)"/>
    <property type="match status" value="1"/>
</dbReference>
<name>A0AAP0FPD3_9MAGN</name>
<feature type="transmembrane region" description="Helical" evidence="1">
    <location>
        <begin position="90"/>
        <end position="111"/>
    </location>
</feature>
<gene>
    <name evidence="2" type="ORF">Syun_023540</name>
</gene>
<proteinExistence type="predicted"/>
<dbReference type="GO" id="GO:0005783">
    <property type="term" value="C:endoplasmic reticulum"/>
    <property type="evidence" value="ECO:0007669"/>
    <property type="project" value="TreeGrafter"/>
</dbReference>
<keyword evidence="1" id="KW-0812">Transmembrane</keyword>
<dbReference type="Pfam" id="PF06127">
    <property type="entry name" value="Mpo1-like"/>
    <property type="match status" value="1"/>
</dbReference>
<keyword evidence="1" id="KW-1133">Transmembrane helix</keyword>
<reference evidence="2 3" key="1">
    <citation type="submission" date="2024-01" db="EMBL/GenBank/DDBJ databases">
        <title>Genome assemblies of Stephania.</title>
        <authorList>
            <person name="Yang L."/>
        </authorList>
    </citation>
    <scope>NUCLEOTIDE SEQUENCE [LARGE SCALE GENOMIC DNA]</scope>
    <source>
        <strain evidence="2">YNDBR</strain>
        <tissue evidence="2">Leaf</tissue>
    </source>
</reference>
<dbReference type="InterPro" id="IPR009305">
    <property type="entry name" value="Mpo1-like"/>
</dbReference>
<dbReference type="GO" id="GO:0016020">
    <property type="term" value="C:membrane"/>
    <property type="evidence" value="ECO:0007669"/>
    <property type="project" value="GOC"/>
</dbReference>
<dbReference type="Proteomes" id="UP001420932">
    <property type="component" value="Unassembled WGS sequence"/>
</dbReference>
<evidence type="ECO:0000313" key="3">
    <source>
        <dbReference type="Proteomes" id="UP001420932"/>
    </source>
</evidence>
<sequence length="175" mass="19776">MGKSELFDLEHHFAFYSAYHSNPTNVLIHMTFVWPNFFTSLVFLHFTPTLLPVPPIEIPQLGTLVFNAGFLLTLVHAVCFVCLDKIAGSLAALFAFLCWVGASSLGTHLGFNLAWKVGLAVHFVCWTGQITGHRVFETLQMFLMYEPYPGFHESVKAKTEIEIKKWKARVQKKAT</sequence>
<accession>A0AAP0FPD3</accession>
<dbReference type="PANTHER" id="PTHR28026:SF9">
    <property type="entry name" value="2-HYDROXY-PALMITIC ACID DIOXYGENASE MPO1"/>
    <property type="match status" value="1"/>
</dbReference>
<comment type="caution">
    <text evidence="2">The sequence shown here is derived from an EMBL/GenBank/DDBJ whole genome shotgun (WGS) entry which is preliminary data.</text>
</comment>
<feature type="transmembrane region" description="Helical" evidence="1">
    <location>
        <begin position="64"/>
        <end position="83"/>
    </location>
</feature>
<dbReference type="EMBL" id="JBBNAF010000010">
    <property type="protein sequence ID" value="KAK9107529.1"/>
    <property type="molecule type" value="Genomic_DNA"/>
</dbReference>
<organism evidence="2 3">
    <name type="scientific">Stephania yunnanensis</name>
    <dbReference type="NCBI Taxonomy" id="152371"/>
    <lineage>
        <taxon>Eukaryota</taxon>
        <taxon>Viridiplantae</taxon>
        <taxon>Streptophyta</taxon>
        <taxon>Embryophyta</taxon>
        <taxon>Tracheophyta</taxon>
        <taxon>Spermatophyta</taxon>
        <taxon>Magnoliopsida</taxon>
        <taxon>Ranunculales</taxon>
        <taxon>Menispermaceae</taxon>
        <taxon>Menispermoideae</taxon>
        <taxon>Cissampelideae</taxon>
        <taxon>Stephania</taxon>
    </lineage>
</organism>
<keyword evidence="1" id="KW-0472">Membrane</keyword>
<evidence type="ECO:0000313" key="2">
    <source>
        <dbReference type="EMBL" id="KAK9107529.1"/>
    </source>
</evidence>
<protein>
    <submittedName>
        <fullName evidence="2">Uncharacterized protein</fullName>
    </submittedName>
</protein>
<dbReference type="GO" id="GO:0046521">
    <property type="term" value="P:sphingoid catabolic process"/>
    <property type="evidence" value="ECO:0007669"/>
    <property type="project" value="TreeGrafter"/>
</dbReference>
<dbReference type="AlphaFoldDB" id="A0AAP0FPD3"/>